<evidence type="ECO:0000256" key="2">
    <source>
        <dbReference type="ARBA" id="ARBA00023125"/>
    </source>
</evidence>
<dbReference type="EMBL" id="JAVDWQ010000006">
    <property type="protein sequence ID" value="MDR7210194.1"/>
    <property type="molecule type" value="Genomic_DNA"/>
</dbReference>
<gene>
    <name evidence="5" type="ORF">J2W48_002134</name>
</gene>
<feature type="domain" description="HTH araC/xylS-type" evidence="4">
    <location>
        <begin position="221"/>
        <end position="301"/>
    </location>
</feature>
<reference evidence="5 6" key="1">
    <citation type="submission" date="2023-07" db="EMBL/GenBank/DDBJ databases">
        <title>Sorghum-associated microbial communities from plants grown in Nebraska, USA.</title>
        <authorList>
            <person name="Schachtman D."/>
        </authorList>
    </citation>
    <scope>NUCLEOTIDE SEQUENCE [LARGE SCALE GENOMIC DNA]</scope>
    <source>
        <strain evidence="5 6">4129</strain>
    </source>
</reference>
<comment type="caution">
    <text evidence="5">The sequence shown here is derived from an EMBL/GenBank/DDBJ whole genome shotgun (WGS) entry which is preliminary data.</text>
</comment>
<dbReference type="InterPro" id="IPR020449">
    <property type="entry name" value="Tscrpt_reg_AraC-type_HTH"/>
</dbReference>
<name>A0ABU1Y7I1_9FLAO</name>
<evidence type="ECO:0000259" key="4">
    <source>
        <dbReference type="PROSITE" id="PS01124"/>
    </source>
</evidence>
<dbReference type="PRINTS" id="PR00032">
    <property type="entry name" value="HTHARAC"/>
</dbReference>
<dbReference type="PANTHER" id="PTHR43280">
    <property type="entry name" value="ARAC-FAMILY TRANSCRIPTIONAL REGULATOR"/>
    <property type="match status" value="1"/>
</dbReference>
<dbReference type="PANTHER" id="PTHR43280:SF32">
    <property type="entry name" value="TRANSCRIPTIONAL REGULATORY PROTEIN"/>
    <property type="match status" value="1"/>
</dbReference>
<dbReference type="SMART" id="SM00342">
    <property type="entry name" value="HTH_ARAC"/>
    <property type="match status" value="1"/>
</dbReference>
<evidence type="ECO:0000313" key="5">
    <source>
        <dbReference type="EMBL" id="MDR7210194.1"/>
    </source>
</evidence>
<evidence type="ECO:0000256" key="1">
    <source>
        <dbReference type="ARBA" id="ARBA00023015"/>
    </source>
</evidence>
<dbReference type="RefSeq" id="WP_310281021.1">
    <property type="nucleotide sequence ID" value="NZ_JAVDWQ010000006.1"/>
</dbReference>
<dbReference type="PROSITE" id="PS01124">
    <property type="entry name" value="HTH_ARAC_FAMILY_2"/>
    <property type="match status" value="1"/>
</dbReference>
<keyword evidence="2" id="KW-0238">DNA-binding</keyword>
<dbReference type="Pfam" id="PF12833">
    <property type="entry name" value="HTH_18"/>
    <property type="match status" value="1"/>
</dbReference>
<organism evidence="5 6">
    <name type="scientific">Flavobacterium piscis</name>
    <dbReference type="NCBI Taxonomy" id="1114874"/>
    <lineage>
        <taxon>Bacteria</taxon>
        <taxon>Pseudomonadati</taxon>
        <taxon>Bacteroidota</taxon>
        <taxon>Flavobacteriia</taxon>
        <taxon>Flavobacteriales</taxon>
        <taxon>Flavobacteriaceae</taxon>
        <taxon>Flavobacterium</taxon>
    </lineage>
</organism>
<dbReference type="SUPFAM" id="SSF46689">
    <property type="entry name" value="Homeodomain-like"/>
    <property type="match status" value="1"/>
</dbReference>
<protein>
    <submittedName>
        <fullName evidence="5">AraC-like DNA-binding protein</fullName>
    </submittedName>
</protein>
<dbReference type="Gene3D" id="1.10.10.60">
    <property type="entry name" value="Homeodomain-like"/>
    <property type="match status" value="1"/>
</dbReference>
<dbReference type="InterPro" id="IPR018060">
    <property type="entry name" value="HTH_AraC"/>
</dbReference>
<accession>A0ABU1Y7I1</accession>
<proteinExistence type="predicted"/>
<evidence type="ECO:0000313" key="6">
    <source>
        <dbReference type="Proteomes" id="UP001269081"/>
    </source>
</evidence>
<keyword evidence="6" id="KW-1185">Reference proteome</keyword>
<dbReference type="Proteomes" id="UP001269081">
    <property type="component" value="Unassembled WGS sequence"/>
</dbReference>
<keyword evidence="1" id="KW-0805">Transcription regulation</keyword>
<evidence type="ECO:0000256" key="3">
    <source>
        <dbReference type="ARBA" id="ARBA00023163"/>
    </source>
</evidence>
<keyword evidence="3" id="KW-0804">Transcription</keyword>
<sequence length="304" mass="35059">MELKPGKAIPLKNNGDRTSENPMSFVDNFEILDLSNLDNNHFFSFNYSRKTFYTATLLQGEYNIEFEDEKIELTGNTLLFTTSKIPFGINTSNGIYKGISCIFKEDFITKNNSGYRLLEFPIYKPGRQNIYSLTDDQAENFTAIYAKVFDEKLDNGHYKESLQRNYLLELIFNAQKLDPVASYIKKNNTTEEIACSFIRLLESQFPIDNPQDVVKLKTAGEFAEHLALHPNYLNRQVKLSKGRTVSDIINARIEQEAKILLKLTNWNIAEIANSLGFEEPSHFNTFFKKHTKAAPTDYRKLKRD</sequence>
<dbReference type="InterPro" id="IPR009057">
    <property type="entry name" value="Homeodomain-like_sf"/>
</dbReference>